<evidence type="ECO:0000313" key="2">
    <source>
        <dbReference type="EMBL" id="KAJ8870289.1"/>
    </source>
</evidence>
<comment type="caution">
    <text evidence="2">The sequence shown here is derived from an EMBL/GenBank/DDBJ whole genome shotgun (WGS) entry which is preliminary data.</text>
</comment>
<evidence type="ECO:0000256" key="1">
    <source>
        <dbReference type="SAM" id="MobiDB-lite"/>
    </source>
</evidence>
<sequence>MDEKDRWQRRKCQASMNTTEIPRYVAATKVSGEHEHHRDTEICNLAYTLALLAAYLEGTLNLQIPRMDGKYGWQRRKYQASMNTTEIPRDDKIDVKHVYSEVDFAIGSQFIRHALDDSDSNSRLARKQVASAILPGRPTVSDALASQPRMRSEWEAIWAALNSEVLKAAPECEGGGNGRSPRKSTDQQHSSARFPQARQVELVSPEECQVGRARRCSESVRLGAWEDTSAVHTSLIQASAPANPLLNTILNTAAGAAASFIPKTMAHPP</sequence>
<proteinExistence type="predicted"/>
<dbReference type="Proteomes" id="UP001159363">
    <property type="component" value="Chromosome 12"/>
</dbReference>
<evidence type="ECO:0000313" key="3">
    <source>
        <dbReference type="Proteomes" id="UP001159363"/>
    </source>
</evidence>
<protein>
    <submittedName>
        <fullName evidence="2">Uncharacterized protein</fullName>
    </submittedName>
</protein>
<keyword evidence="3" id="KW-1185">Reference proteome</keyword>
<dbReference type="EMBL" id="JARBHB010000013">
    <property type="protein sequence ID" value="KAJ8870289.1"/>
    <property type="molecule type" value="Genomic_DNA"/>
</dbReference>
<feature type="region of interest" description="Disordered" evidence="1">
    <location>
        <begin position="170"/>
        <end position="198"/>
    </location>
</feature>
<organism evidence="2 3">
    <name type="scientific">Dryococelus australis</name>
    <dbReference type="NCBI Taxonomy" id="614101"/>
    <lineage>
        <taxon>Eukaryota</taxon>
        <taxon>Metazoa</taxon>
        <taxon>Ecdysozoa</taxon>
        <taxon>Arthropoda</taxon>
        <taxon>Hexapoda</taxon>
        <taxon>Insecta</taxon>
        <taxon>Pterygota</taxon>
        <taxon>Neoptera</taxon>
        <taxon>Polyneoptera</taxon>
        <taxon>Phasmatodea</taxon>
        <taxon>Verophasmatodea</taxon>
        <taxon>Anareolatae</taxon>
        <taxon>Phasmatidae</taxon>
        <taxon>Eurycanthinae</taxon>
        <taxon>Dryococelus</taxon>
    </lineage>
</organism>
<accession>A0ABQ9GCZ6</accession>
<reference evidence="2 3" key="1">
    <citation type="submission" date="2023-02" db="EMBL/GenBank/DDBJ databases">
        <title>LHISI_Scaffold_Assembly.</title>
        <authorList>
            <person name="Stuart O.P."/>
            <person name="Cleave R."/>
            <person name="Magrath M.J.L."/>
            <person name="Mikheyev A.S."/>
        </authorList>
    </citation>
    <scope>NUCLEOTIDE SEQUENCE [LARGE SCALE GENOMIC DNA]</scope>
    <source>
        <strain evidence="2">Daus_M_001</strain>
        <tissue evidence="2">Leg muscle</tissue>
    </source>
</reference>
<gene>
    <name evidence="2" type="ORF">PR048_029310</name>
</gene>
<name>A0ABQ9GCZ6_9NEOP</name>